<proteinExistence type="inferred from homology"/>
<dbReference type="AlphaFoldDB" id="A0A133V281"/>
<dbReference type="GO" id="GO:0019843">
    <property type="term" value="F:rRNA binding"/>
    <property type="evidence" value="ECO:0007669"/>
    <property type="project" value="UniProtKB-KW"/>
</dbReference>
<dbReference type="GO" id="GO:0005840">
    <property type="term" value="C:ribosome"/>
    <property type="evidence" value="ECO:0007669"/>
    <property type="project" value="UniProtKB-KW"/>
</dbReference>
<dbReference type="InterPro" id="IPR004038">
    <property type="entry name" value="Ribosomal_eL8/eL30/eS12/Gad45"/>
</dbReference>
<keyword evidence="3 9" id="KW-0963">Cytoplasm</keyword>
<dbReference type="GO" id="GO:1990904">
    <property type="term" value="C:ribonucleoprotein complex"/>
    <property type="evidence" value="ECO:0007669"/>
    <property type="project" value="UniProtKB-KW"/>
</dbReference>
<dbReference type="GO" id="GO:0005737">
    <property type="term" value="C:cytoplasm"/>
    <property type="evidence" value="ECO:0007669"/>
    <property type="project" value="UniProtKB-SubCell"/>
</dbReference>
<dbReference type="PRINTS" id="PR00881">
    <property type="entry name" value="L7ARS6FAMILY"/>
</dbReference>
<comment type="function">
    <text evidence="9">Multifunctional RNA-binding protein that recognizes the K-turn motif in ribosomal RNA, the RNA component of RNase P, box H/ACA, box C/D and box C'/D' sRNAs.</text>
</comment>
<keyword evidence="7 9" id="KW-0689">Ribosomal protein</keyword>
<reference evidence="11 12" key="1">
    <citation type="journal article" date="2016" name="Sci. Rep.">
        <title>Metabolic traits of an uncultured archaeal lineage -MSBL1- from brine pools of the Red Sea.</title>
        <authorList>
            <person name="Mwirichia R."/>
            <person name="Alam I."/>
            <person name="Rashid M."/>
            <person name="Vinu M."/>
            <person name="Ba-Alawi W."/>
            <person name="Anthony Kamau A."/>
            <person name="Kamanda Ngugi D."/>
            <person name="Goker M."/>
            <person name="Klenk H.P."/>
            <person name="Bajic V."/>
            <person name="Stingl U."/>
        </authorList>
    </citation>
    <scope>NUCLEOTIDE SEQUENCE [LARGE SCALE GENOMIC DNA]</scope>
    <source>
        <strain evidence="11">SCGC-AAA261C02</strain>
    </source>
</reference>
<dbReference type="GO" id="GO:0003735">
    <property type="term" value="F:structural constituent of ribosome"/>
    <property type="evidence" value="ECO:0007669"/>
    <property type="project" value="InterPro"/>
</dbReference>
<dbReference type="InterPro" id="IPR004037">
    <property type="entry name" value="Ribosomal_eL8-like_CS"/>
</dbReference>
<evidence type="ECO:0000256" key="3">
    <source>
        <dbReference type="ARBA" id="ARBA00022490"/>
    </source>
</evidence>
<dbReference type="GO" id="GO:0006412">
    <property type="term" value="P:translation"/>
    <property type="evidence" value="ECO:0007669"/>
    <property type="project" value="UniProtKB-UniRule"/>
</dbReference>
<dbReference type="Gene3D" id="3.30.1330.30">
    <property type="match status" value="1"/>
</dbReference>
<dbReference type="Pfam" id="PF01248">
    <property type="entry name" value="Ribosomal_L7Ae"/>
    <property type="match status" value="1"/>
</dbReference>
<keyword evidence="5 9" id="KW-0699">rRNA-binding</keyword>
<evidence type="ECO:0000256" key="8">
    <source>
        <dbReference type="ARBA" id="ARBA00023274"/>
    </source>
</evidence>
<comment type="similarity">
    <text evidence="2 9">Belongs to the eukaryotic ribosomal protein eL8 family.</text>
</comment>
<dbReference type="GO" id="GO:0001682">
    <property type="term" value="P:tRNA 5'-leader removal"/>
    <property type="evidence" value="ECO:0007669"/>
    <property type="project" value="UniProtKB-UniRule"/>
</dbReference>
<protein>
    <recommendedName>
        <fullName evidence="9">Large ribosomal subunit protein eL8</fullName>
    </recommendedName>
</protein>
<dbReference type="GO" id="GO:0004526">
    <property type="term" value="F:ribonuclease P activity"/>
    <property type="evidence" value="ECO:0007669"/>
    <property type="project" value="UniProtKB-UniRule"/>
</dbReference>
<comment type="subcellular location">
    <subcellularLocation>
        <location evidence="1 9">Cytoplasm</location>
    </subcellularLocation>
</comment>
<feature type="domain" description="Ribosomal protein eL8/eL30/eS12/Gadd45" evidence="10">
    <location>
        <begin position="19"/>
        <end position="110"/>
    </location>
</feature>
<keyword evidence="12" id="KW-1185">Reference proteome</keyword>
<dbReference type="InterPro" id="IPR022481">
    <property type="entry name" value="Ribosomal_eL8_arc"/>
</dbReference>
<comment type="subunit">
    <text evidence="9">Part of the 50S ribosomal subunit. Probably part of the RNase P complex.</text>
</comment>
<keyword evidence="4 9" id="KW-0819">tRNA processing</keyword>
<evidence type="ECO:0000256" key="7">
    <source>
        <dbReference type="ARBA" id="ARBA00022980"/>
    </source>
</evidence>
<dbReference type="PROSITE" id="PS01082">
    <property type="entry name" value="RIBOSOMAL_L7AE"/>
    <property type="match status" value="1"/>
</dbReference>
<dbReference type="InterPro" id="IPR018492">
    <property type="entry name" value="Ribosomal_eL8/Nhp2"/>
</dbReference>
<evidence type="ECO:0000256" key="5">
    <source>
        <dbReference type="ARBA" id="ARBA00022730"/>
    </source>
</evidence>
<dbReference type="HAMAP" id="MF_00326">
    <property type="entry name" value="Ribosomal_eL8"/>
    <property type="match status" value="1"/>
</dbReference>
<dbReference type="FunFam" id="3.30.1330.30:FF:000020">
    <property type="entry name" value="50S ribosomal protein L7Ae"/>
    <property type="match status" value="1"/>
</dbReference>
<dbReference type="Proteomes" id="UP000070520">
    <property type="component" value="Unassembled WGS sequence"/>
</dbReference>
<evidence type="ECO:0000256" key="1">
    <source>
        <dbReference type="ARBA" id="ARBA00004496"/>
    </source>
</evidence>
<dbReference type="PATRIC" id="fig|1698272.3.peg.86"/>
<evidence type="ECO:0000256" key="6">
    <source>
        <dbReference type="ARBA" id="ARBA00022884"/>
    </source>
</evidence>
<dbReference type="EMBL" id="LHXW01000002">
    <property type="protein sequence ID" value="KXB00557.1"/>
    <property type="molecule type" value="Genomic_DNA"/>
</dbReference>
<accession>A0A133V281</accession>
<dbReference type="SUPFAM" id="SSF55315">
    <property type="entry name" value="L30e-like"/>
    <property type="match status" value="1"/>
</dbReference>
<evidence type="ECO:0000313" key="12">
    <source>
        <dbReference type="Proteomes" id="UP000070520"/>
    </source>
</evidence>
<keyword evidence="6 9" id="KW-0694">RNA-binding</keyword>
<dbReference type="InterPro" id="IPR029064">
    <property type="entry name" value="Ribosomal_eL30-like_sf"/>
</dbReference>
<evidence type="ECO:0000259" key="10">
    <source>
        <dbReference type="Pfam" id="PF01248"/>
    </source>
</evidence>
<evidence type="ECO:0000256" key="4">
    <source>
        <dbReference type="ARBA" id="ARBA00022694"/>
    </source>
</evidence>
<dbReference type="GO" id="GO:0042254">
    <property type="term" value="P:ribosome biogenesis"/>
    <property type="evidence" value="ECO:0007669"/>
    <property type="project" value="InterPro"/>
</dbReference>
<sequence length="124" mass="13549">MAEKPIYVRFEVSKELADRVYEAVETTRDSGELRKGTNETIKAIERDNAELVVIAEDVDPPEIVAHLPPLCEEKDIPYAYVPNKLELGAAAGIEVGAASVGIIDPGKASDEVTSITREIEELKK</sequence>
<dbReference type="PRINTS" id="PR00884">
    <property type="entry name" value="RIBOSOMALHS6"/>
</dbReference>
<evidence type="ECO:0000313" key="11">
    <source>
        <dbReference type="EMBL" id="KXB00557.1"/>
    </source>
</evidence>
<evidence type="ECO:0000256" key="9">
    <source>
        <dbReference type="HAMAP-Rule" id="MF_00326"/>
    </source>
</evidence>
<gene>
    <name evidence="9 11" type="primary">rpl7ae</name>
    <name evidence="11" type="ORF">AKJ42_00400</name>
</gene>
<dbReference type="PANTHER" id="PTHR11843">
    <property type="entry name" value="40S RIBOSOMAL PROTEIN S12"/>
    <property type="match status" value="1"/>
</dbReference>
<comment type="caution">
    <text evidence="11">The sequence shown here is derived from an EMBL/GenBank/DDBJ whole genome shotgun (WGS) entry which is preliminary data.</text>
</comment>
<evidence type="ECO:0000256" key="2">
    <source>
        <dbReference type="ARBA" id="ARBA00007337"/>
    </source>
</evidence>
<keyword evidence="8 9" id="KW-0687">Ribonucleoprotein</keyword>
<organism evidence="11 12">
    <name type="scientific">candidate division MSBL1 archaeon SCGC-AAA261C02</name>
    <dbReference type="NCBI Taxonomy" id="1698272"/>
    <lineage>
        <taxon>Archaea</taxon>
        <taxon>Methanobacteriati</taxon>
        <taxon>Methanobacteriota</taxon>
        <taxon>candidate division MSBL1</taxon>
    </lineage>
</organism>
<dbReference type="NCBIfam" id="TIGR03677">
    <property type="entry name" value="eL8_ribo"/>
    <property type="match status" value="1"/>
</dbReference>
<name>A0A133V281_9EURY</name>